<dbReference type="PROSITE" id="PS00027">
    <property type="entry name" value="HOMEOBOX_1"/>
    <property type="match status" value="1"/>
</dbReference>
<feature type="domain" description="Homeobox" evidence="9">
    <location>
        <begin position="206"/>
        <end position="266"/>
    </location>
</feature>
<dbReference type="GO" id="GO:0000981">
    <property type="term" value="F:DNA-binding transcription factor activity, RNA polymerase II-specific"/>
    <property type="evidence" value="ECO:0007669"/>
    <property type="project" value="InterPro"/>
</dbReference>
<feature type="compositionally biased region" description="Gly residues" evidence="8">
    <location>
        <begin position="282"/>
        <end position="295"/>
    </location>
</feature>
<dbReference type="InterPro" id="IPR020479">
    <property type="entry name" value="HD_metazoa"/>
</dbReference>
<feature type="region of interest" description="Disordered" evidence="8">
    <location>
        <begin position="47"/>
        <end position="96"/>
    </location>
</feature>
<dbReference type="PANTHER" id="PTHR24327">
    <property type="entry name" value="HOMEOBOX PROTEIN"/>
    <property type="match status" value="1"/>
</dbReference>
<evidence type="ECO:0000313" key="10">
    <source>
        <dbReference type="EMBL" id="JAT21390.1"/>
    </source>
</evidence>
<sequence length="303" mass="32219">VVLGPCRSRGTGRSPVQCRLHQESFVPSCTYKPTTLNYTDLGSPFGSGGSAGGSNTPTPTTMAAGDTLEGHHHHLLGGGSGPPNHQDSGSSTPVPTSKSAFIELQQHPYNPSGIRSAYHPHHFNPHQPGVGPGQPNSGSGPHHHGVDPSGFASPRTALSAYPFPPMHQNSYTGYHLGSYAPQCPSPPKDEKCGVDDGGLRVNGKGKKMRKPRTIYSSLQLQQLNRRFQRTQYLALPERAELAASLGLTQTQVKIWFQNRRSKYKKMMKAAQQQVTTPSGNSNNGGNGGPGHGMLGSGQPHTPG</sequence>
<evidence type="ECO:0000256" key="4">
    <source>
        <dbReference type="ARBA" id="ARBA00023155"/>
    </source>
</evidence>
<feature type="compositionally biased region" description="Basic and acidic residues" evidence="8">
    <location>
        <begin position="187"/>
        <end position="198"/>
    </location>
</feature>
<evidence type="ECO:0000259" key="9">
    <source>
        <dbReference type="PROSITE" id="PS50071"/>
    </source>
</evidence>
<comment type="subcellular location">
    <subcellularLocation>
        <location evidence="1 6 7">Nucleus</location>
    </subcellularLocation>
</comment>
<feature type="non-terminal residue" evidence="10">
    <location>
        <position position="1"/>
    </location>
</feature>
<feature type="non-terminal residue" evidence="10">
    <location>
        <position position="303"/>
    </location>
</feature>
<dbReference type="PRINTS" id="PR00024">
    <property type="entry name" value="HOMEOBOX"/>
</dbReference>
<dbReference type="GO" id="GO:0005634">
    <property type="term" value="C:nucleus"/>
    <property type="evidence" value="ECO:0007669"/>
    <property type="project" value="UniProtKB-SubCell"/>
</dbReference>
<feature type="region of interest" description="Disordered" evidence="8">
    <location>
        <begin position="109"/>
        <end position="153"/>
    </location>
</feature>
<accession>A0A1B6LCK2</accession>
<reference evidence="10" key="1">
    <citation type="submission" date="2015-11" db="EMBL/GenBank/DDBJ databases">
        <title>De novo transcriptome assembly of four potential Pierce s Disease insect vectors from Arizona vineyards.</title>
        <authorList>
            <person name="Tassone E.E."/>
        </authorList>
    </citation>
    <scope>NUCLEOTIDE SEQUENCE</scope>
</reference>
<dbReference type="GO" id="GO:0000978">
    <property type="term" value="F:RNA polymerase II cis-regulatory region sequence-specific DNA binding"/>
    <property type="evidence" value="ECO:0007669"/>
    <property type="project" value="TreeGrafter"/>
</dbReference>
<feature type="compositionally biased region" description="Low complexity" evidence="8">
    <location>
        <begin position="269"/>
        <end position="281"/>
    </location>
</feature>
<dbReference type="Gene3D" id="1.10.10.60">
    <property type="entry name" value="Homeodomain-like"/>
    <property type="match status" value="1"/>
</dbReference>
<keyword evidence="2" id="KW-0217">Developmental protein</keyword>
<dbReference type="PROSITE" id="PS50071">
    <property type="entry name" value="HOMEOBOX_2"/>
    <property type="match status" value="1"/>
</dbReference>
<dbReference type="PRINTS" id="PR00031">
    <property type="entry name" value="HTHREPRESSR"/>
</dbReference>
<dbReference type="InterPro" id="IPR050460">
    <property type="entry name" value="Distal-less_Homeobox_TF"/>
</dbReference>
<proteinExistence type="predicted"/>
<gene>
    <name evidence="10" type="ORF">g.2222</name>
</gene>
<dbReference type="InterPro" id="IPR017970">
    <property type="entry name" value="Homeobox_CS"/>
</dbReference>
<protein>
    <recommendedName>
        <fullName evidence="9">Homeobox domain-containing protein</fullName>
    </recommendedName>
</protein>
<evidence type="ECO:0000256" key="7">
    <source>
        <dbReference type="RuleBase" id="RU000682"/>
    </source>
</evidence>
<dbReference type="InterPro" id="IPR009057">
    <property type="entry name" value="Homeodomain-like_sf"/>
</dbReference>
<keyword evidence="4 6" id="KW-0371">Homeobox</keyword>
<feature type="region of interest" description="Disordered" evidence="8">
    <location>
        <begin position="185"/>
        <end position="209"/>
    </location>
</feature>
<dbReference type="Pfam" id="PF00046">
    <property type="entry name" value="Homeodomain"/>
    <property type="match status" value="1"/>
</dbReference>
<evidence type="ECO:0000256" key="8">
    <source>
        <dbReference type="SAM" id="MobiDB-lite"/>
    </source>
</evidence>
<dbReference type="SMART" id="SM00389">
    <property type="entry name" value="HOX"/>
    <property type="match status" value="1"/>
</dbReference>
<dbReference type="InterPro" id="IPR000047">
    <property type="entry name" value="HTH_motif"/>
</dbReference>
<organism evidence="10">
    <name type="scientific">Graphocephala atropunctata</name>
    <dbReference type="NCBI Taxonomy" id="36148"/>
    <lineage>
        <taxon>Eukaryota</taxon>
        <taxon>Metazoa</taxon>
        <taxon>Ecdysozoa</taxon>
        <taxon>Arthropoda</taxon>
        <taxon>Hexapoda</taxon>
        <taxon>Insecta</taxon>
        <taxon>Pterygota</taxon>
        <taxon>Neoptera</taxon>
        <taxon>Paraneoptera</taxon>
        <taxon>Hemiptera</taxon>
        <taxon>Auchenorrhyncha</taxon>
        <taxon>Membracoidea</taxon>
        <taxon>Cicadellidae</taxon>
        <taxon>Cicadellinae</taxon>
        <taxon>Cicadellini</taxon>
        <taxon>Graphocephala</taxon>
    </lineage>
</organism>
<dbReference type="InterPro" id="IPR001356">
    <property type="entry name" value="HD"/>
</dbReference>
<keyword evidence="3 6" id="KW-0238">DNA-binding</keyword>
<dbReference type="AlphaFoldDB" id="A0A1B6LCK2"/>
<evidence type="ECO:0000256" key="5">
    <source>
        <dbReference type="ARBA" id="ARBA00023242"/>
    </source>
</evidence>
<evidence type="ECO:0000256" key="6">
    <source>
        <dbReference type="PROSITE-ProRule" id="PRU00108"/>
    </source>
</evidence>
<feature type="DNA-binding region" description="Homeobox" evidence="6">
    <location>
        <begin position="208"/>
        <end position="267"/>
    </location>
</feature>
<dbReference type="CDD" id="cd00086">
    <property type="entry name" value="homeodomain"/>
    <property type="match status" value="1"/>
</dbReference>
<dbReference type="SUPFAM" id="SSF46689">
    <property type="entry name" value="Homeodomain-like"/>
    <property type="match status" value="1"/>
</dbReference>
<dbReference type="EMBL" id="GEBQ01018587">
    <property type="protein sequence ID" value="JAT21390.1"/>
    <property type="molecule type" value="Transcribed_RNA"/>
</dbReference>
<name>A0A1B6LCK2_9HEMI</name>
<evidence type="ECO:0000256" key="1">
    <source>
        <dbReference type="ARBA" id="ARBA00004123"/>
    </source>
</evidence>
<feature type="region of interest" description="Disordered" evidence="8">
    <location>
        <begin position="269"/>
        <end position="303"/>
    </location>
</feature>
<dbReference type="PANTHER" id="PTHR24327:SF81">
    <property type="entry name" value="HOMEOTIC PROTEIN DISTAL-LESS-RELATED"/>
    <property type="match status" value="1"/>
</dbReference>
<evidence type="ECO:0000256" key="3">
    <source>
        <dbReference type="ARBA" id="ARBA00023125"/>
    </source>
</evidence>
<evidence type="ECO:0000256" key="2">
    <source>
        <dbReference type="ARBA" id="ARBA00022473"/>
    </source>
</evidence>
<keyword evidence="5 6" id="KW-0539">Nucleus</keyword>
<feature type="compositionally biased region" description="Polar residues" evidence="8">
    <location>
        <begin position="83"/>
        <end position="96"/>
    </location>
</feature>
<dbReference type="FunFam" id="1.10.10.60:FF:000233">
    <property type="entry name" value="Distal-less, isoform C"/>
    <property type="match status" value="1"/>
</dbReference>